<accession>A0AAN6UNM7</accession>
<dbReference type="Proteomes" id="UP001304895">
    <property type="component" value="Unassembled WGS sequence"/>
</dbReference>
<evidence type="ECO:0000313" key="2">
    <source>
        <dbReference type="Proteomes" id="UP001304895"/>
    </source>
</evidence>
<protein>
    <recommendedName>
        <fullName evidence="3">Protein kinase domain-containing protein</fullName>
    </recommendedName>
</protein>
<name>A0AAN6UNM7_9PEZI</name>
<reference evidence="1" key="2">
    <citation type="submission" date="2023-05" db="EMBL/GenBank/DDBJ databases">
        <authorList>
            <consortium name="Lawrence Berkeley National Laboratory"/>
            <person name="Steindorff A."/>
            <person name="Hensen N."/>
            <person name="Bonometti L."/>
            <person name="Westerberg I."/>
            <person name="Brannstrom I.O."/>
            <person name="Guillou S."/>
            <person name="Cros-Aarteil S."/>
            <person name="Calhoun S."/>
            <person name="Haridas S."/>
            <person name="Kuo A."/>
            <person name="Mondo S."/>
            <person name="Pangilinan J."/>
            <person name="Riley R."/>
            <person name="Labutti K."/>
            <person name="Andreopoulos B."/>
            <person name="Lipzen A."/>
            <person name="Chen C."/>
            <person name="Yanf M."/>
            <person name="Daum C."/>
            <person name="Ng V."/>
            <person name="Clum A."/>
            <person name="Ohm R."/>
            <person name="Martin F."/>
            <person name="Silar P."/>
            <person name="Natvig D."/>
            <person name="Lalanne C."/>
            <person name="Gautier V."/>
            <person name="Ament-Velasquez S.L."/>
            <person name="Kruys A."/>
            <person name="Hutchinson M.I."/>
            <person name="Powell A.J."/>
            <person name="Barry K."/>
            <person name="Miller A.N."/>
            <person name="Grigoriev I.V."/>
            <person name="Debuchy R."/>
            <person name="Gladieux P."/>
            <person name="Thoren M.H."/>
            <person name="Johannesson H."/>
        </authorList>
    </citation>
    <scope>NUCLEOTIDE SEQUENCE</scope>
    <source>
        <strain evidence="1">CBS 123565</strain>
    </source>
</reference>
<organism evidence="1 2">
    <name type="scientific">Trichocladium antarcticum</name>
    <dbReference type="NCBI Taxonomy" id="1450529"/>
    <lineage>
        <taxon>Eukaryota</taxon>
        <taxon>Fungi</taxon>
        <taxon>Dikarya</taxon>
        <taxon>Ascomycota</taxon>
        <taxon>Pezizomycotina</taxon>
        <taxon>Sordariomycetes</taxon>
        <taxon>Sordariomycetidae</taxon>
        <taxon>Sordariales</taxon>
        <taxon>Chaetomiaceae</taxon>
        <taxon>Trichocladium</taxon>
    </lineage>
</organism>
<gene>
    <name evidence="1" type="ORF">BT67DRAFT_375445</name>
</gene>
<sequence>MEDKLATPVSWNTVHVKLPTEDFRGPNWGGYWKRRPTASNAWLDSHPNGFLLMRNLHHIEFFGKCMLVKSLDSNKLIVNKRHKRWAKDWIPGWNKHLTRASVPSFRAYQTEAPPELRISRRLADPLGLASPTLPSDPFVQVELPAEPYFPELYGYGIPGGNRSFIRQDGFTRDGTWDLFSLYFKWYNGRTLANLADMYSDPENGAPIPEPFIWHAIEQLCRAVIFLHTGLTRQDLKTMEWGRTGESIARRDWIPVVHRNICERNILLHFPEQGEKQDPLDCYFPQIILEGFSDASLLNDPEHLWSKKAPANFLQTTGEPLAPPACYEDIHMLGEVFRRLVAVHDTFKQNPEVGPDFNVDVEASMYEFRAENLKLPPGQQAAYSEDLLLLLMQWEVDELHEDGELFFTHETVRNKIPTIDFLIDIVLPTAASKVEEYRSQGLTTEDDDVSWVVPDPGFQMTPHYTNMATQRQAVSKLKRELEYVYGP</sequence>
<dbReference type="AlphaFoldDB" id="A0AAN6UNM7"/>
<dbReference type="EMBL" id="MU853404">
    <property type="protein sequence ID" value="KAK4136094.1"/>
    <property type="molecule type" value="Genomic_DNA"/>
</dbReference>
<comment type="caution">
    <text evidence="1">The sequence shown here is derived from an EMBL/GenBank/DDBJ whole genome shotgun (WGS) entry which is preliminary data.</text>
</comment>
<feature type="non-terminal residue" evidence="1">
    <location>
        <position position="486"/>
    </location>
</feature>
<dbReference type="InterPro" id="IPR011009">
    <property type="entry name" value="Kinase-like_dom_sf"/>
</dbReference>
<dbReference type="SUPFAM" id="SSF56112">
    <property type="entry name" value="Protein kinase-like (PK-like)"/>
    <property type="match status" value="1"/>
</dbReference>
<keyword evidence="2" id="KW-1185">Reference proteome</keyword>
<reference evidence="1" key="1">
    <citation type="journal article" date="2023" name="Mol. Phylogenet. Evol.">
        <title>Genome-scale phylogeny and comparative genomics of the fungal order Sordariales.</title>
        <authorList>
            <person name="Hensen N."/>
            <person name="Bonometti L."/>
            <person name="Westerberg I."/>
            <person name="Brannstrom I.O."/>
            <person name="Guillou S."/>
            <person name="Cros-Aarteil S."/>
            <person name="Calhoun S."/>
            <person name="Haridas S."/>
            <person name="Kuo A."/>
            <person name="Mondo S."/>
            <person name="Pangilinan J."/>
            <person name="Riley R."/>
            <person name="LaButti K."/>
            <person name="Andreopoulos B."/>
            <person name="Lipzen A."/>
            <person name="Chen C."/>
            <person name="Yan M."/>
            <person name="Daum C."/>
            <person name="Ng V."/>
            <person name="Clum A."/>
            <person name="Steindorff A."/>
            <person name="Ohm R.A."/>
            <person name="Martin F."/>
            <person name="Silar P."/>
            <person name="Natvig D.O."/>
            <person name="Lalanne C."/>
            <person name="Gautier V."/>
            <person name="Ament-Velasquez S.L."/>
            <person name="Kruys A."/>
            <person name="Hutchinson M.I."/>
            <person name="Powell A.J."/>
            <person name="Barry K."/>
            <person name="Miller A.N."/>
            <person name="Grigoriev I.V."/>
            <person name="Debuchy R."/>
            <person name="Gladieux P."/>
            <person name="Hiltunen Thoren M."/>
            <person name="Johannesson H."/>
        </authorList>
    </citation>
    <scope>NUCLEOTIDE SEQUENCE</scope>
    <source>
        <strain evidence="1">CBS 123565</strain>
    </source>
</reference>
<evidence type="ECO:0000313" key="1">
    <source>
        <dbReference type="EMBL" id="KAK4136094.1"/>
    </source>
</evidence>
<proteinExistence type="predicted"/>
<evidence type="ECO:0008006" key="3">
    <source>
        <dbReference type="Google" id="ProtNLM"/>
    </source>
</evidence>